<dbReference type="AlphaFoldDB" id="A0A4R5TLX1"/>
<protein>
    <recommendedName>
        <fullName evidence="3">Fis family transcriptional regulator</fullName>
    </recommendedName>
</protein>
<name>A0A4R5TLX1_9MICC</name>
<dbReference type="OrthoDB" id="3827359at2"/>
<reference evidence="1 2" key="1">
    <citation type="submission" date="2019-03" db="EMBL/GenBank/DDBJ databases">
        <title>Arthrobacter sp. nov., an bacterium isolated from biocrust in Mu Us Desert.</title>
        <authorList>
            <person name="Lixiong L."/>
        </authorList>
    </citation>
    <scope>NUCLEOTIDE SEQUENCE [LARGE SCALE GENOMIC DNA]</scope>
    <source>
        <strain evidence="1 2">SLN-3</strain>
    </source>
</reference>
<evidence type="ECO:0000313" key="2">
    <source>
        <dbReference type="Proteomes" id="UP000295411"/>
    </source>
</evidence>
<accession>A0A4R5TLX1</accession>
<organism evidence="1 2">
    <name type="scientific">Arthrobacter crusticola</name>
    <dbReference type="NCBI Taxonomy" id="2547960"/>
    <lineage>
        <taxon>Bacteria</taxon>
        <taxon>Bacillati</taxon>
        <taxon>Actinomycetota</taxon>
        <taxon>Actinomycetes</taxon>
        <taxon>Micrococcales</taxon>
        <taxon>Micrococcaceae</taxon>
        <taxon>Arthrobacter</taxon>
    </lineage>
</organism>
<proteinExistence type="predicted"/>
<dbReference type="EMBL" id="SMTK01000006">
    <property type="protein sequence ID" value="TDK23567.1"/>
    <property type="molecule type" value="Genomic_DNA"/>
</dbReference>
<dbReference type="RefSeq" id="WP_133405030.1">
    <property type="nucleotide sequence ID" value="NZ_SMTK01000006.1"/>
</dbReference>
<keyword evidence="2" id="KW-1185">Reference proteome</keyword>
<sequence length="183" mass="19033">MRWEALFGDLEAQLAAARAASDEAAATDLLRVEQARVALVDRLAGSLAQALKVRTGNGQGFSGRLAYVGAEWLVLTEGQRSVLVPFAAILSIEGLGRAVGPRPAGIHARLGLASAYRALARDRVHVSVYAGSPATVSEGTLDRVGADFLEVALVPPGEYRRAANVRAVVALPFAAVAAVASHP</sequence>
<dbReference type="Proteomes" id="UP000295411">
    <property type="component" value="Unassembled WGS sequence"/>
</dbReference>
<evidence type="ECO:0000313" key="1">
    <source>
        <dbReference type="EMBL" id="TDK23567.1"/>
    </source>
</evidence>
<comment type="caution">
    <text evidence="1">The sequence shown here is derived from an EMBL/GenBank/DDBJ whole genome shotgun (WGS) entry which is preliminary data.</text>
</comment>
<evidence type="ECO:0008006" key="3">
    <source>
        <dbReference type="Google" id="ProtNLM"/>
    </source>
</evidence>
<gene>
    <name evidence="1" type="ORF">E2F48_16410</name>
</gene>